<comment type="caution">
    <text evidence="3">The sequence shown here is derived from an EMBL/GenBank/DDBJ whole genome shotgun (WGS) entry which is preliminary data.</text>
</comment>
<dbReference type="EMBL" id="QUQM01000003">
    <property type="protein sequence ID" value="KAA8648969.1"/>
    <property type="molecule type" value="Genomic_DNA"/>
</dbReference>
<reference evidence="3 4" key="1">
    <citation type="submission" date="2019-08" db="EMBL/GenBank/DDBJ databases">
        <title>The genome sequence of a newly discovered highly antifungal drug resistant Aspergillus species, Aspergillus tanneri NIH 1004.</title>
        <authorList>
            <person name="Mounaud S."/>
            <person name="Singh I."/>
            <person name="Joardar V."/>
            <person name="Pakala S."/>
            <person name="Pakala S."/>
            <person name="Venepally P."/>
            <person name="Chung J.K."/>
            <person name="Losada L."/>
            <person name="Nierman W.C."/>
        </authorList>
    </citation>
    <scope>NUCLEOTIDE SEQUENCE [LARGE SCALE GENOMIC DNA]</scope>
    <source>
        <strain evidence="3 4">NIH1004</strain>
    </source>
</reference>
<accession>A0A5M9MWJ3</accession>
<feature type="compositionally biased region" description="Polar residues" evidence="1">
    <location>
        <begin position="62"/>
        <end position="87"/>
    </location>
</feature>
<sequence>MTVYETTSSASPTGKHTPSTEASPAKPPASRCWPQRRPKHLAPRPPDPQPNKPPLAAPARAQGQQRSTTRHQSIIRVSSELSNQPTSRGWIAGTVVGSICGIGLGEFGMCVGYRKMSKARAVQAEAAVPPHVQTSCFRQPHPQEAYSRNMFLQMRVELDSSALHRKP</sequence>
<protein>
    <submittedName>
        <fullName evidence="3">Uncharacterized protein</fullName>
    </submittedName>
</protein>
<dbReference type="RefSeq" id="XP_033428330.1">
    <property type="nucleotide sequence ID" value="XM_033569524.1"/>
</dbReference>
<keyword evidence="2" id="KW-1133">Transmembrane helix</keyword>
<feature type="transmembrane region" description="Helical" evidence="2">
    <location>
        <begin position="90"/>
        <end position="113"/>
    </location>
</feature>
<evidence type="ECO:0000313" key="4">
    <source>
        <dbReference type="Proteomes" id="UP000324241"/>
    </source>
</evidence>
<name>A0A5M9MWJ3_9EURO</name>
<feature type="compositionally biased region" description="Polar residues" evidence="1">
    <location>
        <begin position="1"/>
        <end position="22"/>
    </location>
</feature>
<organism evidence="3 4">
    <name type="scientific">Aspergillus tanneri</name>
    <dbReference type="NCBI Taxonomy" id="1220188"/>
    <lineage>
        <taxon>Eukaryota</taxon>
        <taxon>Fungi</taxon>
        <taxon>Dikarya</taxon>
        <taxon>Ascomycota</taxon>
        <taxon>Pezizomycotina</taxon>
        <taxon>Eurotiomycetes</taxon>
        <taxon>Eurotiomycetidae</taxon>
        <taxon>Eurotiales</taxon>
        <taxon>Aspergillaceae</taxon>
        <taxon>Aspergillus</taxon>
        <taxon>Aspergillus subgen. Circumdati</taxon>
    </lineage>
</organism>
<dbReference type="OrthoDB" id="4502329at2759"/>
<keyword evidence="2" id="KW-0812">Transmembrane</keyword>
<feature type="compositionally biased region" description="Pro residues" evidence="1">
    <location>
        <begin position="43"/>
        <end position="56"/>
    </location>
</feature>
<evidence type="ECO:0000313" key="3">
    <source>
        <dbReference type="EMBL" id="KAA8648969.1"/>
    </source>
</evidence>
<proteinExistence type="predicted"/>
<keyword evidence="2" id="KW-0472">Membrane</keyword>
<dbReference type="GeneID" id="54327561"/>
<gene>
    <name evidence="3" type="ORF">ATNIH1004_004859</name>
</gene>
<evidence type="ECO:0000256" key="1">
    <source>
        <dbReference type="SAM" id="MobiDB-lite"/>
    </source>
</evidence>
<evidence type="ECO:0000256" key="2">
    <source>
        <dbReference type="SAM" id="Phobius"/>
    </source>
</evidence>
<dbReference type="AlphaFoldDB" id="A0A5M9MWJ3"/>
<feature type="region of interest" description="Disordered" evidence="1">
    <location>
        <begin position="1"/>
        <end position="87"/>
    </location>
</feature>
<dbReference type="Proteomes" id="UP000324241">
    <property type="component" value="Unassembled WGS sequence"/>
</dbReference>